<dbReference type="Proteomes" id="UP001169217">
    <property type="component" value="Unassembled WGS sequence"/>
</dbReference>
<reference evidence="2" key="1">
    <citation type="submission" date="2023-04" db="EMBL/GenBank/DDBJ databases">
        <title>Colletotrichum limetticola genome sequence.</title>
        <authorList>
            <person name="Baroncelli R."/>
        </authorList>
    </citation>
    <scope>NUCLEOTIDE SEQUENCE</scope>
    <source>
        <strain evidence="2">KLA-Anderson</strain>
    </source>
</reference>
<evidence type="ECO:0000313" key="2">
    <source>
        <dbReference type="EMBL" id="KAK0369214.1"/>
    </source>
</evidence>
<proteinExistence type="predicted"/>
<dbReference type="EMBL" id="JARUPT010000688">
    <property type="protein sequence ID" value="KAK0369214.1"/>
    <property type="molecule type" value="Genomic_DNA"/>
</dbReference>
<sequence>MVSGALARRTSLSVIKYPTRQFALLRVLPSPGATTRDTVGRYLRHPNHLPPPSTSRF</sequence>
<organism evidence="2 3">
    <name type="scientific">Colletotrichum limetticola</name>
    <dbReference type="NCBI Taxonomy" id="1209924"/>
    <lineage>
        <taxon>Eukaryota</taxon>
        <taxon>Fungi</taxon>
        <taxon>Dikarya</taxon>
        <taxon>Ascomycota</taxon>
        <taxon>Pezizomycotina</taxon>
        <taxon>Sordariomycetes</taxon>
        <taxon>Hypocreomycetidae</taxon>
        <taxon>Glomerellales</taxon>
        <taxon>Glomerellaceae</taxon>
        <taxon>Colletotrichum</taxon>
        <taxon>Colletotrichum acutatum species complex</taxon>
    </lineage>
</organism>
<accession>A0ABQ9PCD9</accession>
<evidence type="ECO:0000256" key="1">
    <source>
        <dbReference type="SAM" id="MobiDB-lite"/>
    </source>
</evidence>
<name>A0ABQ9PCD9_9PEZI</name>
<feature type="compositionally biased region" description="Pro residues" evidence="1">
    <location>
        <begin position="48"/>
        <end position="57"/>
    </location>
</feature>
<evidence type="ECO:0000313" key="3">
    <source>
        <dbReference type="Proteomes" id="UP001169217"/>
    </source>
</evidence>
<comment type="caution">
    <text evidence="2">The sequence shown here is derived from an EMBL/GenBank/DDBJ whole genome shotgun (WGS) entry which is preliminary data.</text>
</comment>
<keyword evidence="3" id="KW-1185">Reference proteome</keyword>
<gene>
    <name evidence="2" type="ORF">CLIM01_13426</name>
</gene>
<protein>
    <submittedName>
        <fullName evidence="2">Uncharacterized protein</fullName>
    </submittedName>
</protein>
<feature type="region of interest" description="Disordered" evidence="1">
    <location>
        <begin position="35"/>
        <end position="57"/>
    </location>
</feature>